<accession>A0A6J4VMF3</accession>
<sequence>MFVPAAPWDAGRCTLLPQSEGPRHALRGGQRLVLVSDVADREDVGGPPVVNGSTDG</sequence>
<proteinExistence type="predicted"/>
<reference evidence="1" key="1">
    <citation type="submission" date="2020-02" db="EMBL/GenBank/DDBJ databases">
        <authorList>
            <person name="Meier V. D."/>
        </authorList>
    </citation>
    <scope>NUCLEOTIDE SEQUENCE</scope>
    <source>
        <strain evidence="1">AVDCRST_MAG88</strain>
    </source>
</reference>
<dbReference type="AlphaFoldDB" id="A0A6J4VMF3"/>
<gene>
    <name evidence="1" type="ORF">AVDCRST_MAG88-3489</name>
</gene>
<dbReference type="EMBL" id="CADCWM010000842">
    <property type="protein sequence ID" value="CAA9582271.1"/>
    <property type="molecule type" value="Genomic_DNA"/>
</dbReference>
<evidence type="ECO:0000313" key="1">
    <source>
        <dbReference type="EMBL" id="CAA9582271.1"/>
    </source>
</evidence>
<name>A0A6J4VMF3_9BACT</name>
<organism evidence="1">
    <name type="scientific">uncultured Thermomicrobiales bacterium</name>
    <dbReference type="NCBI Taxonomy" id="1645740"/>
    <lineage>
        <taxon>Bacteria</taxon>
        <taxon>Pseudomonadati</taxon>
        <taxon>Thermomicrobiota</taxon>
        <taxon>Thermomicrobia</taxon>
        <taxon>Thermomicrobiales</taxon>
        <taxon>environmental samples</taxon>
    </lineage>
</organism>
<protein>
    <submittedName>
        <fullName evidence="1">Uncharacterized protein</fullName>
    </submittedName>
</protein>